<gene>
    <name evidence="2" type="ORF">DTL42_09415</name>
</gene>
<name>A0A368KWC0_9BACT</name>
<protein>
    <submittedName>
        <fullName evidence="2">DUF3302 domain-containing protein</fullName>
    </submittedName>
</protein>
<organism evidence="2 3">
    <name type="scientific">Bremerella cremea</name>
    <dbReference type="NCBI Taxonomy" id="1031537"/>
    <lineage>
        <taxon>Bacteria</taxon>
        <taxon>Pseudomonadati</taxon>
        <taxon>Planctomycetota</taxon>
        <taxon>Planctomycetia</taxon>
        <taxon>Pirellulales</taxon>
        <taxon>Pirellulaceae</taxon>
        <taxon>Bremerella</taxon>
    </lineage>
</organism>
<reference evidence="2 3" key="1">
    <citation type="submission" date="2018-07" db="EMBL/GenBank/DDBJ databases">
        <title>Comparative genomes isolates from brazilian mangrove.</title>
        <authorList>
            <person name="De Araujo J.E."/>
            <person name="Taketani R.G."/>
            <person name="Silva M.C.P."/>
            <person name="Lourenco M.V."/>
            <person name="Oliveira V.M."/>
            <person name="Andreote F.D."/>
        </authorList>
    </citation>
    <scope>NUCLEOTIDE SEQUENCE [LARGE SCALE GENOMIC DNA]</scope>
    <source>
        <strain evidence="2 3">HEX PRIS-MGV</strain>
    </source>
</reference>
<evidence type="ECO:0000256" key="1">
    <source>
        <dbReference type="SAM" id="Phobius"/>
    </source>
</evidence>
<evidence type="ECO:0000313" key="2">
    <source>
        <dbReference type="EMBL" id="RCS53021.1"/>
    </source>
</evidence>
<dbReference type="Pfam" id="PF11742">
    <property type="entry name" value="DUF3302"/>
    <property type="match status" value="1"/>
</dbReference>
<dbReference type="Proteomes" id="UP000253562">
    <property type="component" value="Unassembled WGS sequence"/>
</dbReference>
<comment type="caution">
    <text evidence="2">The sequence shown here is derived from an EMBL/GenBank/DDBJ whole genome shotgun (WGS) entry which is preliminary data.</text>
</comment>
<dbReference type="EMBL" id="QPEX01000011">
    <property type="protein sequence ID" value="RCS53021.1"/>
    <property type="molecule type" value="Genomic_DNA"/>
</dbReference>
<accession>A0A368KWC0</accession>
<dbReference type="RefSeq" id="WP_114368445.1">
    <property type="nucleotide sequence ID" value="NZ_QPEX01000011.1"/>
</dbReference>
<dbReference type="PIRSF" id="PIRSF028770">
    <property type="entry name" value="UCP028770"/>
    <property type="match status" value="1"/>
</dbReference>
<proteinExistence type="predicted"/>
<feature type="transmembrane region" description="Helical" evidence="1">
    <location>
        <begin position="6"/>
        <end position="27"/>
    </location>
</feature>
<feature type="transmembrane region" description="Helical" evidence="1">
    <location>
        <begin position="48"/>
        <end position="70"/>
    </location>
</feature>
<evidence type="ECO:0000313" key="3">
    <source>
        <dbReference type="Proteomes" id="UP000253562"/>
    </source>
</evidence>
<sequence length="109" mass="11349">MVDFATLFAWFVLIILFAVIVAAVVALGSLPGRIARQSNHPHAAAINVASWLGLIFGGIGWAIAFVWALVPCGQASPTTSTGSSESLSQQVAALQAEVDSLKKQLAQST</sequence>
<dbReference type="OrthoDB" id="288120at2"/>
<keyword evidence="1" id="KW-0472">Membrane</keyword>
<keyword evidence="1" id="KW-0812">Transmembrane</keyword>
<dbReference type="InterPro" id="IPR011223">
    <property type="entry name" value="UCP028770"/>
</dbReference>
<dbReference type="AlphaFoldDB" id="A0A368KWC0"/>
<keyword evidence="1" id="KW-1133">Transmembrane helix</keyword>